<feature type="domain" description="Peptidoglycan binding-like" evidence="2">
    <location>
        <begin position="383"/>
        <end position="437"/>
    </location>
</feature>
<dbReference type="InterPro" id="IPR031304">
    <property type="entry name" value="SLT_2"/>
</dbReference>
<name>A0A0L1JPT5_9RHOB</name>
<dbReference type="Proteomes" id="UP000036938">
    <property type="component" value="Unassembled WGS sequence"/>
</dbReference>
<reference evidence="4 5" key="1">
    <citation type="journal article" date="2015" name="Int. J. Syst. Evol. Microbiol.">
        <title>Aestuariivita atlantica sp. nov., isolated from deep sea sediment of the Atlantic Ocean.</title>
        <authorList>
            <person name="Li G."/>
            <person name="Lai Q."/>
            <person name="Du Y."/>
            <person name="Liu X."/>
            <person name="Sun F."/>
            <person name="Shao Z."/>
        </authorList>
    </citation>
    <scope>NUCLEOTIDE SEQUENCE [LARGE SCALE GENOMIC DNA]</scope>
    <source>
        <strain evidence="4 5">22II-S11-z3</strain>
    </source>
</reference>
<evidence type="ECO:0000259" key="3">
    <source>
        <dbReference type="Pfam" id="PF13406"/>
    </source>
</evidence>
<feature type="domain" description="Transglycosylase SLT" evidence="3">
    <location>
        <begin position="71"/>
        <end position="361"/>
    </location>
</feature>
<evidence type="ECO:0000313" key="5">
    <source>
        <dbReference type="Proteomes" id="UP000036938"/>
    </source>
</evidence>
<dbReference type="InterPro" id="IPR036366">
    <property type="entry name" value="PGBDSf"/>
</dbReference>
<dbReference type="OrthoDB" id="9808544at2"/>
<dbReference type="InterPro" id="IPR023346">
    <property type="entry name" value="Lysozyme-like_dom_sf"/>
</dbReference>
<dbReference type="STRING" id="1317121.ATO11_11425"/>
<dbReference type="PANTHER" id="PTHR30163:SF8">
    <property type="entry name" value="LYTIC MUREIN TRANSGLYCOSYLASE"/>
    <property type="match status" value="1"/>
</dbReference>
<dbReference type="InterPro" id="IPR011970">
    <property type="entry name" value="MltB_2"/>
</dbReference>
<dbReference type="Gene3D" id="1.10.101.10">
    <property type="entry name" value="PGBD-like superfamily/PGBD"/>
    <property type="match status" value="1"/>
</dbReference>
<accession>A0A0L1JPT5</accession>
<dbReference type="Gene3D" id="1.10.530.10">
    <property type="match status" value="1"/>
</dbReference>
<organism evidence="4 5">
    <name type="scientific">Pseudaestuariivita atlantica</name>
    <dbReference type="NCBI Taxonomy" id="1317121"/>
    <lineage>
        <taxon>Bacteria</taxon>
        <taxon>Pseudomonadati</taxon>
        <taxon>Pseudomonadota</taxon>
        <taxon>Alphaproteobacteria</taxon>
        <taxon>Rhodobacterales</taxon>
        <taxon>Paracoccaceae</taxon>
        <taxon>Pseudaestuariivita</taxon>
    </lineage>
</organism>
<dbReference type="Gene3D" id="1.10.8.350">
    <property type="entry name" value="Bacterial muramidase"/>
    <property type="match status" value="1"/>
</dbReference>
<feature type="chain" id="PRO_5005554153" evidence="1">
    <location>
        <begin position="22"/>
        <end position="438"/>
    </location>
</feature>
<dbReference type="CDD" id="cd13399">
    <property type="entry name" value="Slt35-like"/>
    <property type="match status" value="1"/>
</dbReference>
<keyword evidence="5" id="KW-1185">Reference proteome</keyword>
<sequence length="438" mass="47768">MRWMRAVSAIVLAGVGSAGMAAPDGSVRPKTRDGGITLAALATAPNASLRPVLRPAPAETRVSTTHDAGLRQWVAAFRSRALAEGISARVYDNAMASVRYVADVVRRDRNQSEFTKTIWDYLDTAVSDHRIRNGKAALKKHRALLDRVEKRFGVDREIVVAIWGLESAYGAVRGKTDVMSAMATLAYDARRAAFFEAQVLAALKILQDGHTTPARLKGSWAGAMGHTQFMPTSWRDHAVDFNGDGRRDIWGDDPTDALASTAAYLKANGWRTGQPWGVEVRVPDGFDYASARRENTRMPSAWARLGVVAMDGRAVPDHGRASVLLPAGHQGAAFLVFDNFEVLESYNTADAYVIGVGHLADRITGGGPIRGDWPRQDRALTYDERIELQTRLTAAGFDTRKIDARIGPLTIAAVRAYQQSKGWVPDGYASLNVLKSLR</sequence>
<protein>
    <submittedName>
        <fullName evidence="4">Murein transglycosylase</fullName>
    </submittedName>
</protein>
<gene>
    <name evidence="4" type="ORF">ATO11_11425</name>
</gene>
<dbReference type="InterPro" id="IPR043426">
    <property type="entry name" value="MltB-like"/>
</dbReference>
<dbReference type="PATRIC" id="fig|1317121.7.peg.2963"/>
<dbReference type="Pfam" id="PF13406">
    <property type="entry name" value="SLT_2"/>
    <property type="match status" value="1"/>
</dbReference>
<dbReference type="EMBL" id="AQQZ01000004">
    <property type="protein sequence ID" value="KNG93779.1"/>
    <property type="molecule type" value="Genomic_DNA"/>
</dbReference>
<dbReference type="SUPFAM" id="SSF53955">
    <property type="entry name" value="Lysozyme-like"/>
    <property type="match status" value="1"/>
</dbReference>
<dbReference type="PANTHER" id="PTHR30163">
    <property type="entry name" value="MEMBRANE-BOUND LYTIC MUREIN TRANSGLYCOSYLASE B"/>
    <property type="match status" value="1"/>
</dbReference>
<evidence type="ECO:0000259" key="2">
    <source>
        <dbReference type="Pfam" id="PF01471"/>
    </source>
</evidence>
<dbReference type="Pfam" id="PF01471">
    <property type="entry name" value="PG_binding_1"/>
    <property type="match status" value="1"/>
</dbReference>
<dbReference type="GO" id="GO:0009253">
    <property type="term" value="P:peptidoglycan catabolic process"/>
    <property type="evidence" value="ECO:0007669"/>
    <property type="project" value="TreeGrafter"/>
</dbReference>
<dbReference type="AlphaFoldDB" id="A0A0L1JPT5"/>
<proteinExistence type="predicted"/>
<evidence type="ECO:0000256" key="1">
    <source>
        <dbReference type="SAM" id="SignalP"/>
    </source>
</evidence>
<dbReference type="SUPFAM" id="SSF47090">
    <property type="entry name" value="PGBD-like"/>
    <property type="match status" value="1"/>
</dbReference>
<dbReference type="NCBIfam" id="TIGR02283">
    <property type="entry name" value="MltB_2"/>
    <property type="match status" value="1"/>
</dbReference>
<evidence type="ECO:0000313" key="4">
    <source>
        <dbReference type="EMBL" id="KNG93779.1"/>
    </source>
</evidence>
<feature type="signal peptide" evidence="1">
    <location>
        <begin position="1"/>
        <end position="21"/>
    </location>
</feature>
<keyword evidence="1" id="KW-0732">Signal</keyword>
<dbReference type="InterPro" id="IPR002477">
    <property type="entry name" value="Peptidoglycan-bd-like"/>
</dbReference>
<dbReference type="InterPro" id="IPR036365">
    <property type="entry name" value="PGBD-like_sf"/>
</dbReference>
<dbReference type="FunFam" id="1.10.8.350:FF:000001">
    <property type="entry name" value="Lytic murein transglycosylase B"/>
    <property type="match status" value="1"/>
</dbReference>
<dbReference type="GO" id="GO:0008933">
    <property type="term" value="F:peptidoglycan lytic transglycosylase activity"/>
    <property type="evidence" value="ECO:0007669"/>
    <property type="project" value="TreeGrafter"/>
</dbReference>
<comment type="caution">
    <text evidence="4">The sequence shown here is derived from an EMBL/GenBank/DDBJ whole genome shotgun (WGS) entry which is preliminary data.</text>
</comment>